<protein>
    <recommendedName>
        <fullName evidence="4">Alpha-1,3-mannosyltransferase CMT1</fullName>
    </recommendedName>
</protein>
<evidence type="ECO:0000313" key="2">
    <source>
        <dbReference type="EMBL" id="OAG44315.1"/>
    </source>
</evidence>
<dbReference type="RefSeq" id="XP_022516267.1">
    <property type="nucleotide sequence ID" value="XM_022651294.1"/>
</dbReference>
<proteinExistence type="predicted"/>
<evidence type="ECO:0008006" key="4">
    <source>
        <dbReference type="Google" id="ProtNLM"/>
    </source>
</evidence>
<dbReference type="Pfam" id="PF11735">
    <property type="entry name" value="CAP59_mtransfer"/>
    <property type="match status" value="1"/>
</dbReference>
<feature type="chain" id="PRO_5008061199" description="Alpha-1,3-mannosyltransferase CMT1" evidence="1">
    <location>
        <begin position="29"/>
        <end position="484"/>
    </location>
</feature>
<dbReference type="EMBL" id="LVKK01000005">
    <property type="protein sequence ID" value="OAG44315.1"/>
    <property type="molecule type" value="Genomic_DNA"/>
</dbReference>
<sequence length="484" mass="54237">MRKLAVSLGQTFLLLTLFGLLILQELHNQPLIDKLHDSLRFATNGLNRTATAFSTLTEPVQPLASPLSSIPPSTEANLTQAEAQHLEEVDHLTPTSLPALVKVQEPQVMQIDCKDRVANGDSFNKARSYVDSIMNRGNEDVPQLQCPSVNASRYLSLHNAVSSDSKPRFYFAMNLHQSAHILPQLLGAIVEIVRLLGPHACVISVVEGRSTDGTFEILKSLAKEMEHLGVSYFLSCNELQPGGEGMERISTLAELRNRALWPLTQRSQSYDPSTTIVFLNDIAPCAEDILELVYQRTLLKADMTCGMDWYNLDDGGTFYDSWIGRQMNGETFFEVPQSTSWDFSKNLFWNHETSKSRYLQGQPVQVFSCWNGAVALTARPFLEGKIRFRTEIEKECHLGEPVHLAKDLWRLGHGKIAVIPSVNVGYSVDDSRKAKEAHGWVTTIADGASIELRKIDWQQKPPGQIKCLGAWDRPSWEPFDIMNE</sequence>
<reference evidence="2 3" key="1">
    <citation type="submission" date="2016-03" db="EMBL/GenBank/DDBJ databases">
        <title>Draft genome sequence of the Fonsecaea monophora CBS 269.37.</title>
        <authorList>
            <person name="Bombassaro A."/>
            <person name="Vinicius W.A."/>
            <person name="De Hoog S."/>
            <person name="Sun J."/>
            <person name="Souza E.M."/>
            <person name="Raittz R.T."/>
            <person name="Costa F."/>
            <person name="Leao A.C."/>
            <person name="Tadra-Sfeir M.Z."/>
            <person name="Baura V."/>
            <person name="Balsanelli E."/>
            <person name="Pedrosa F.O."/>
            <person name="Moreno L.F."/>
            <person name="Steffens M.B."/>
            <person name="Xi L."/>
            <person name="Bocca A.L."/>
            <person name="Felipe M.S."/>
            <person name="Teixeira M."/>
            <person name="Telles Filho F.Q."/>
            <person name="Azevedo C.M."/>
            <person name="Gomes R."/>
            <person name="Vicente V.A."/>
        </authorList>
    </citation>
    <scope>NUCLEOTIDE SEQUENCE [LARGE SCALE GENOMIC DNA]</scope>
    <source>
        <strain evidence="2 3">CBS 269.37</strain>
    </source>
</reference>
<keyword evidence="3" id="KW-1185">Reference proteome</keyword>
<name>A0A177FJ86_9EURO</name>
<organism evidence="2 3">
    <name type="scientific">Fonsecaea monophora</name>
    <dbReference type="NCBI Taxonomy" id="254056"/>
    <lineage>
        <taxon>Eukaryota</taxon>
        <taxon>Fungi</taxon>
        <taxon>Dikarya</taxon>
        <taxon>Ascomycota</taxon>
        <taxon>Pezizomycotina</taxon>
        <taxon>Eurotiomycetes</taxon>
        <taxon>Chaetothyriomycetidae</taxon>
        <taxon>Chaetothyriales</taxon>
        <taxon>Herpotrichiellaceae</taxon>
        <taxon>Fonsecaea</taxon>
    </lineage>
</organism>
<dbReference type="OrthoDB" id="262547at2759"/>
<keyword evidence="1" id="KW-0732">Signal</keyword>
<dbReference type="GeneID" id="34596490"/>
<dbReference type="PANTHER" id="PTHR34144">
    <property type="entry name" value="CHROMOSOME 8, WHOLE GENOME SHOTGUN SEQUENCE"/>
    <property type="match status" value="1"/>
</dbReference>
<feature type="signal peptide" evidence="1">
    <location>
        <begin position="1"/>
        <end position="28"/>
    </location>
</feature>
<dbReference type="Proteomes" id="UP000077002">
    <property type="component" value="Unassembled WGS sequence"/>
</dbReference>
<evidence type="ECO:0000313" key="3">
    <source>
        <dbReference type="Proteomes" id="UP000077002"/>
    </source>
</evidence>
<comment type="caution">
    <text evidence="2">The sequence shown here is derived from an EMBL/GenBank/DDBJ whole genome shotgun (WGS) entry which is preliminary data.</text>
</comment>
<accession>A0A177FJ86</accession>
<evidence type="ECO:0000256" key="1">
    <source>
        <dbReference type="SAM" id="SignalP"/>
    </source>
</evidence>
<dbReference type="InterPro" id="IPR021047">
    <property type="entry name" value="Mannosyltransferase_CMT1"/>
</dbReference>
<dbReference type="AlphaFoldDB" id="A0A177FJ86"/>
<gene>
    <name evidence="2" type="ORF">AYO21_01311</name>
</gene>
<dbReference type="PANTHER" id="PTHR34144:SF5">
    <property type="entry name" value="ALPHA-1,3-MANNOSYLTRANSFERASE CMT1"/>
    <property type="match status" value="1"/>
</dbReference>